<dbReference type="SUPFAM" id="SSF142433">
    <property type="entry name" value="CinA-like"/>
    <property type="match status" value="1"/>
</dbReference>
<accession>A0A8J8KDV7</accession>
<dbReference type="EMBL" id="JABTTE010000004">
    <property type="protein sequence ID" value="NSL51115.1"/>
    <property type="molecule type" value="Genomic_DNA"/>
</dbReference>
<dbReference type="InterPro" id="IPR036425">
    <property type="entry name" value="MoaB/Mog-like_dom_sf"/>
</dbReference>
<reference evidence="3" key="1">
    <citation type="submission" date="2020-06" db="EMBL/GenBank/DDBJ databases">
        <title>A novel thermopfilic bacterium from Erzurum, Turkey.</title>
        <authorList>
            <person name="Adiguzel A."/>
            <person name="Ay H."/>
            <person name="Baltaci M.O."/>
        </authorList>
    </citation>
    <scope>NUCLEOTIDE SEQUENCE</scope>
    <source>
        <strain evidence="3">P2</strain>
    </source>
</reference>
<dbReference type="NCBIfam" id="TIGR00199">
    <property type="entry name" value="PncC_domain"/>
    <property type="match status" value="1"/>
</dbReference>
<dbReference type="Pfam" id="PF18146">
    <property type="entry name" value="CinA_KH"/>
    <property type="match status" value="1"/>
</dbReference>
<gene>
    <name evidence="1" type="primary">cinA</name>
    <name evidence="3" type="ORF">HR057_04960</name>
</gene>
<dbReference type="PANTHER" id="PTHR13939">
    <property type="entry name" value="NICOTINAMIDE-NUCLEOTIDE AMIDOHYDROLASE PNCC"/>
    <property type="match status" value="1"/>
</dbReference>
<evidence type="ECO:0000313" key="3">
    <source>
        <dbReference type="EMBL" id="NSL51115.1"/>
    </source>
</evidence>
<dbReference type="InterPro" id="IPR036653">
    <property type="entry name" value="CinA-like_C"/>
</dbReference>
<comment type="similarity">
    <text evidence="1">Belongs to the CinA family.</text>
</comment>
<dbReference type="PANTHER" id="PTHR13939:SF0">
    <property type="entry name" value="NMN AMIDOHYDROLASE-LIKE PROTEIN YFAY"/>
    <property type="match status" value="1"/>
</dbReference>
<sequence>MNAELIAVGTELLLGQIVNTNAQFLSKELANLGINVYHHSVVGDNQTRLQQVIEIAQKRSNLIIFTGGLGPTKDDLTKETVAEVLDLPLVEDENVLLDISDYFKKQNRMMPENNRKQALILKGSTILPNHVGTAPGIAIKKDNIVYMLLPGPPAEMKPMFINYGRPFLLEQLKIKEYIESKVLKFFGIGESKLETEILDLIEAQTNPTIAPVIEDGEATIRLTAKGTSLEDVRKMLEELERKILDRVGQYFYGYNNTTLYKEVFELLKKKKMSISSAESLTGGGFAHELTNFAGSSSIFKGSIVCYDTEVKKDILKVPLEVIEIEGVVSNTCAKYMAENVRQLLKTDIGISFTGVAGPDMQEGKSVGTVFVGIAFKGQETKVFPLNLAGSRSTIRKKSIKHGYFHLLKILQSM</sequence>
<dbReference type="InterPro" id="IPR001453">
    <property type="entry name" value="MoaB/Mog_dom"/>
</dbReference>
<dbReference type="Proteomes" id="UP000625804">
    <property type="component" value="Unassembled WGS sequence"/>
</dbReference>
<dbReference type="NCBIfam" id="TIGR00177">
    <property type="entry name" value="molyb_syn"/>
    <property type="match status" value="1"/>
</dbReference>
<evidence type="ECO:0000256" key="1">
    <source>
        <dbReference type="HAMAP-Rule" id="MF_00226"/>
    </source>
</evidence>
<dbReference type="InterPro" id="IPR008135">
    <property type="entry name" value="Competence-induced_CinA"/>
</dbReference>
<protein>
    <recommendedName>
        <fullName evidence="1">Putative competence-damage inducible protein</fullName>
    </recommendedName>
</protein>
<dbReference type="Gene3D" id="3.30.70.2860">
    <property type="match status" value="1"/>
</dbReference>
<dbReference type="CDD" id="cd00885">
    <property type="entry name" value="cinA"/>
    <property type="match status" value="1"/>
</dbReference>
<dbReference type="NCBIfam" id="NF001813">
    <property type="entry name" value="PRK00549.1"/>
    <property type="match status" value="1"/>
</dbReference>
<proteinExistence type="inferred from homology"/>
<dbReference type="Pfam" id="PF00994">
    <property type="entry name" value="MoCF_biosynth"/>
    <property type="match status" value="1"/>
</dbReference>
<dbReference type="Gene3D" id="3.90.950.20">
    <property type="entry name" value="CinA-like"/>
    <property type="match status" value="1"/>
</dbReference>
<feature type="domain" description="MoaB/Mog" evidence="2">
    <location>
        <begin position="4"/>
        <end position="170"/>
    </location>
</feature>
<dbReference type="NCBIfam" id="TIGR00200">
    <property type="entry name" value="cinA_nterm"/>
    <property type="match status" value="1"/>
</dbReference>
<name>A0A8J8KDV7_9BACI</name>
<dbReference type="RefSeq" id="WP_173730318.1">
    <property type="nucleotide sequence ID" value="NZ_JABTTE010000004.1"/>
</dbReference>
<dbReference type="Gene3D" id="3.40.980.10">
    <property type="entry name" value="MoaB/Mog-like domain"/>
    <property type="match status" value="1"/>
</dbReference>
<dbReference type="AlphaFoldDB" id="A0A8J8KDV7"/>
<dbReference type="InterPro" id="IPR050101">
    <property type="entry name" value="CinA"/>
</dbReference>
<dbReference type="InterPro" id="IPR041424">
    <property type="entry name" value="CinA_KH"/>
</dbReference>
<keyword evidence="4" id="KW-1185">Reference proteome</keyword>
<dbReference type="SUPFAM" id="SSF53218">
    <property type="entry name" value="Molybdenum cofactor biosynthesis proteins"/>
    <property type="match status" value="1"/>
</dbReference>
<dbReference type="InterPro" id="IPR008136">
    <property type="entry name" value="CinA_C"/>
</dbReference>
<dbReference type="PIRSF" id="PIRSF006728">
    <property type="entry name" value="CinA"/>
    <property type="match status" value="1"/>
</dbReference>
<comment type="caution">
    <text evidence="3">The sequence shown here is derived from an EMBL/GenBank/DDBJ whole genome shotgun (WGS) entry which is preliminary data.</text>
</comment>
<evidence type="ECO:0000313" key="4">
    <source>
        <dbReference type="Proteomes" id="UP000625804"/>
    </source>
</evidence>
<evidence type="ECO:0000259" key="2">
    <source>
        <dbReference type="SMART" id="SM00852"/>
    </source>
</evidence>
<dbReference type="Pfam" id="PF02464">
    <property type="entry name" value="CinA"/>
    <property type="match status" value="1"/>
</dbReference>
<organism evidence="3 4">
    <name type="scientific">Calidifontibacillus erzurumensis</name>
    <dbReference type="NCBI Taxonomy" id="2741433"/>
    <lineage>
        <taxon>Bacteria</taxon>
        <taxon>Bacillati</taxon>
        <taxon>Bacillota</taxon>
        <taxon>Bacilli</taxon>
        <taxon>Bacillales</taxon>
        <taxon>Bacillaceae</taxon>
        <taxon>Calidifontibacillus/Schinkia group</taxon>
        <taxon>Calidifontibacillus</taxon>
    </lineage>
</organism>
<dbReference type="SMART" id="SM00852">
    <property type="entry name" value="MoCF_biosynth"/>
    <property type="match status" value="1"/>
</dbReference>
<dbReference type="HAMAP" id="MF_00226_B">
    <property type="entry name" value="CinA_B"/>
    <property type="match status" value="1"/>
</dbReference>